<dbReference type="EMBL" id="VIGW01000001">
    <property type="protein sequence ID" value="TWS21547.1"/>
    <property type="molecule type" value="Genomic_DNA"/>
</dbReference>
<dbReference type="AlphaFoldDB" id="A0A5C5REX7"/>
<protein>
    <recommendedName>
        <fullName evidence="5">Capsular polysaccharide biosynthesis protein</fullName>
    </recommendedName>
</protein>
<proteinExistence type="predicted"/>
<evidence type="ECO:0000256" key="2">
    <source>
        <dbReference type="SAM" id="Phobius"/>
    </source>
</evidence>
<keyword evidence="4" id="KW-1185">Reference proteome</keyword>
<feature type="compositionally biased region" description="Low complexity" evidence="1">
    <location>
        <begin position="309"/>
        <end position="329"/>
    </location>
</feature>
<keyword evidence="2" id="KW-1133">Transmembrane helix</keyword>
<keyword evidence="2" id="KW-0812">Transmembrane</keyword>
<evidence type="ECO:0000313" key="3">
    <source>
        <dbReference type="EMBL" id="TWS21547.1"/>
    </source>
</evidence>
<evidence type="ECO:0008006" key="5">
    <source>
        <dbReference type="Google" id="ProtNLM"/>
    </source>
</evidence>
<evidence type="ECO:0000256" key="1">
    <source>
        <dbReference type="SAM" id="MobiDB-lite"/>
    </source>
</evidence>
<name>A0A5C5REX7_9ACTN</name>
<dbReference type="OrthoDB" id="4774363at2"/>
<dbReference type="Proteomes" id="UP000317291">
    <property type="component" value="Unassembled WGS sequence"/>
</dbReference>
<feature type="region of interest" description="Disordered" evidence="1">
    <location>
        <begin position="242"/>
        <end position="347"/>
    </location>
</feature>
<comment type="caution">
    <text evidence="3">The sequence shown here is derived from an EMBL/GenBank/DDBJ whole genome shotgun (WGS) entry which is preliminary data.</text>
</comment>
<reference evidence="3 4" key="1">
    <citation type="submission" date="2019-06" db="EMBL/GenBank/DDBJ databases">
        <title>Tsukamurella conjunctivitidis sp. nov., Tsukamurella assacharolytica sp. nov. and Tsukamurella sputae sp. nov. isolated from patients with conjunctivitis, bacteraemia (lymphoma) and respiratory infection (sputum) in Hong Kong.</title>
        <authorList>
            <person name="Teng J.L.L."/>
            <person name="Lee H.H."/>
            <person name="Fong J.Y.H."/>
            <person name="Fok K.M.N."/>
            <person name="Lau S.K.P."/>
            <person name="Woo P.C.Y."/>
        </authorList>
    </citation>
    <scope>NUCLEOTIDE SEQUENCE [LARGE SCALE GENOMIC DNA]</scope>
    <source>
        <strain evidence="3 4">HKU71</strain>
    </source>
</reference>
<gene>
    <name evidence="3" type="ORF">FK529_02880</name>
</gene>
<feature type="compositionally biased region" description="Acidic residues" evidence="1">
    <location>
        <begin position="282"/>
        <end position="295"/>
    </location>
</feature>
<feature type="transmembrane region" description="Helical" evidence="2">
    <location>
        <begin position="179"/>
        <end position="201"/>
    </location>
</feature>
<organism evidence="3 4">
    <name type="scientific">Tsukamurella asaccharolytica</name>
    <dbReference type="NCBI Taxonomy" id="2592067"/>
    <lineage>
        <taxon>Bacteria</taxon>
        <taxon>Bacillati</taxon>
        <taxon>Actinomycetota</taxon>
        <taxon>Actinomycetes</taxon>
        <taxon>Mycobacteriales</taxon>
        <taxon>Tsukamurellaceae</taxon>
        <taxon>Tsukamurella</taxon>
    </lineage>
</organism>
<accession>A0A5C5REX7</accession>
<sequence length="347" mass="35115">MNVAGFLRWVLTKPLIIVLVIAAGLAGGAIGWKSTTSHFESTAAVLVIPPGAGSTNAKDNPFTDLDYGSAQIAQVLTVVAQGPRGRAALAAAGASPDVVMVASVGEGNPKQISPLITYTVSAPQPQQAEAGAKALIDFWRAEFRRMQVDAGVVGNTFADLRVPVAPTPGTEVGGNAMRAALGLAMGAALAMLALCLVAAAAMEALKRRRSTAAASTPAADAPTEQFPVVAAAPAAESPALSGVVPAAEDAPSRTVPAAIPIRPPGDAARRAMTRWRDRVEEVPEADEIPLPELDETAPPAPGATTSEVADQPATGAPGTAADAPPGGTARADETADDLELPRAQSAR</sequence>
<evidence type="ECO:0000313" key="4">
    <source>
        <dbReference type="Proteomes" id="UP000317291"/>
    </source>
</evidence>
<keyword evidence="2" id="KW-0472">Membrane</keyword>
<dbReference type="RefSeq" id="WP_146559370.1">
    <property type="nucleotide sequence ID" value="NZ_VIGW01000001.1"/>
</dbReference>